<reference evidence="2" key="1">
    <citation type="journal article" date="2022" name="Mol. Ecol. Resour.">
        <title>The genomes of chicory, endive, great burdock and yacon provide insights into Asteraceae palaeo-polyploidization history and plant inulin production.</title>
        <authorList>
            <person name="Fan W."/>
            <person name="Wang S."/>
            <person name="Wang H."/>
            <person name="Wang A."/>
            <person name="Jiang F."/>
            <person name="Liu H."/>
            <person name="Zhao H."/>
            <person name="Xu D."/>
            <person name="Zhang Y."/>
        </authorList>
    </citation>
    <scope>NUCLEOTIDE SEQUENCE [LARGE SCALE GENOMIC DNA]</scope>
    <source>
        <strain evidence="2">cv. Niubang</strain>
    </source>
</reference>
<evidence type="ECO:0000313" key="2">
    <source>
        <dbReference type="Proteomes" id="UP001055879"/>
    </source>
</evidence>
<dbReference type="EMBL" id="CM042047">
    <property type="protein sequence ID" value="KAI3771756.1"/>
    <property type="molecule type" value="Genomic_DNA"/>
</dbReference>
<accession>A0ACB9FLA6</accession>
<keyword evidence="2" id="KW-1185">Reference proteome</keyword>
<comment type="caution">
    <text evidence="1">The sequence shown here is derived from an EMBL/GenBank/DDBJ whole genome shotgun (WGS) entry which is preliminary data.</text>
</comment>
<proteinExistence type="predicted"/>
<reference evidence="1 2" key="2">
    <citation type="journal article" date="2022" name="Mol. Ecol. Resour.">
        <title>The genomes of chicory, endive, great burdock and yacon provide insights into Asteraceae paleo-polyploidization history and plant inulin production.</title>
        <authorList>
            <person name="Fan W."/>
            <person name="Wang S."/>
            <person name="Wang H."/>
            <person name="Wang A."/>
            <person name="Jiang F."/>
            <person name="Liu H."/>
            <person name="Zhao H."/>
            <person name="Xu D."/>
            <person name="Zhang Y."/>
        </authorList>
    </citation>
    <scope>NUCLEOTIDE SEQUENCE [LARGE SCALE GENOMIC DNA]</scope>
    <source>
        <strain evidence="2">cv. Niubang</strain>
    </source>
</reference>
<dbReference type="Proteomes" id="UP001055879">
    <property type="component" value="Linkage Group LG01"/>
</dbReference>
<gene>
    <name evidence="1" type="ORF">L6452_02923</name>
</gene>
<name>A0ACB9FLA6_ARCLA</name>
<protein>
    <submittedName>
        <fullName evidence="1">Uncharacterized protein</fullName>
    </submittedName>
</protein>
<organism evidence="1 2">
    <name type="scientific">Arctium lappa</name>
    <name type="common">Greater burdock</name>
    <name type="synonym">Lappa major</name>
    <dbReference type="NCBI Taxonomy" id="4217"/>
    <lineage>
        <taxon>Eukaryota</taxon>
        <taxon>Viridiplantae</taxon>
        <taxon>Streptophyta</taxon>
        <taxon>Embryophyta</taxon>
        <taxon>Tracheophyta</taxon>
        <taxon>Spermatophyta</taxon>
        <taxon>Magnoliopsida</taxon>
        <taxon>eudicotyledons</taxon>
        <taxon>Gunneridae</taxon>
        <taxon>Pentapetalae</taxon>
        <taxon>asterids</taxon>
        <taxon>campanulids</taxon>
        <taxon>Asterales</taxon>
        <taxon>Asteraceae</taxon>
        <taxon>Carduoideae</taxon>
        <taxon>Cardueae</taxon>
        <taxon>Arctiinae</taxon>
        <taxon>Arctium</taxon>
    </lineage>
</organism>
<evidence type="ECO:0000313" key="1">
    <source>
        <dbReference type="EMBL" id="KAI3771756.1"/>
    </source>
</evidence>
<sequence length="331" mass="35882">MQVRKPEVLVGEDKAEAVNYGTTKIMAGTIILEVQMTELIVKEGHTQVVNIPLEVEAEDEAVAINMNQLVMGNSFLLRQGMLNLVFRVSVAAAPIVIYSLRYKSISCANPEEAALIYHEIGVSSTAVKTGTGIEGGDCHMLKVALIDAHTRKTVSNGIESSTKVEIVVLEGDFDDDIIQAGRGTVDSGWEHRLWVLVMESEKQSQSLYKAERLLADAPVGCLSRSICGYPRGSNFGVSIGKRTLKGKEDFRKYHDAAINVPGKMNLNRMPDCRAASALIKFEAVIGLGLQIHLKTKIRIGGVDCNKCGSVLGAFFQNSYSGVKVVPTKSAN</sequence>